<gene>
    <name evidence="1" type="ORF">pdam_00022417</name>
</gene>
<sequence>RSTYVAVGADGALFGKDDTVTAYLVSFLNLLNKEQSCDDNHLLLGDNCEEDHPLMKSYPNHLREEMEHIEGTTLTSERGEQVVFKFELIPSDMKWISSHLRELNNCATYFSPFANYTNQSHLKAATTVSDFPDSSPLLAVLKCLKDKVKCGRLHKAFLWWFSEKQKKVEFRDAVSIYSRVEVRIEQVEKLKTSCQHFFNANCLLLNGVTSTVRTVGHDIPYHTRNLVCGKQKKCQKGIGEFEIVTTGFAIVDFQSQLLTMKGEICSSDVTKAIKQSVAGGKISPELKQFLSN</sequence>
<name>A0A3M6T5M0_POCDA</name>
<dbReference type="EMBL" id="RCHS01004285">
    <property type="protein sequence ID" value="RMX36608.1"/>
    <property type="molecule type" value="Genomic_DNA"/>
</dbReference>
<comment type="caution">
    <text evidence="1">The sequence shown here is derived from an EMBL/GenBank/DDBJ whole genome shotgun (WGS) entry which is preliminary data.</text>
</comment>
<evidence type="ECO:0000313" key="1">
    <source>
        <dbReference type="EMBL" id="RMX36608.1"/>
    </source>
</evidence>
<feature type="non-terminal residue" evidence="1">
    <location>
        <position position="292"/>
    </location>
</feature>
<protein>
    <submittedName>
        <fullName evidence="1">Uncharacterized protein</fullName>
    </submittedName>
</protein>
<organism evidence="1 2">
    <name type="scientific">Pocillopora damicornis</name>
    <name type="common">Cauliflower coral</name>
    <name type="synonym">Millepora damicornis</name>
    <dbReference type="NCBI Taxonomy" id="46731"/>
    <lineage>
        <taxon>Eukaryota</taxon>
        <taxon>Metazoa</taxon>
        <taxon>Cnidaria</taxon>
        <taxon>Anthozoa</taxon>
        <taxon>Hexacorallia</taxon>
        <taxon>Scleractinia</taxon>
        <taxon>Astrocoeniina</taxon>
        <taxon>Pocilloporidae</taxon>
        <taxon>Pocillopora</taxon>
    </lineage>
</organism>
<reference evidence="1 2" key="1">
    <citation type="journal article" date="2018" name="Sci. Rep.">
        <title>Comparative analysis of the Pocillopora damicornis genome highlights role of immune system in coral evolution.</title>
        <authorList>
            <person name="Cunning R."/>
            <person name="Bay R.A."/>
            <person name="Gillette P."/>
            <person name="Baker A.C."/>
            <person name="Traylor-Knowles N."/>
        </authorList>
    </citation>
    <scope>NUCLEOTIDE SEQUENCE [LARGE SCALE GENOMIC DNA]</scope>
    <source>
        <strain evidence="1">RSMAS</strain>
        <tissue evidence="1">Whole animal</tissue>
    </source>
</reference>
<accession>A0A3M6T5M0</accession>
<dbReference type="Proteomes" id="UP000275408">
    <property type="component" value="Unassembled WGS sequence"/>
</dbReference>
<evidence type="ECO:0000313" key="2">
    <source>
        <dbReference type="Proteomes" id="UP000275408"/>
    </source>
</evidence>
<feature type="non-terminal residue" evidence="1">
    <location>
        <position position="1"/>
    </location>
</feature>
<keyword evidence="2" id="KW-1185">Reference proteome</keyword>
<dbReference type="AlphaFoldDB" id="A0A3M6T5M0"/>
<proteinExistence type="predicted"/>
<dbReference type="OrthoDB" id="5952678at2759"/>